<dbReference type="GO" id="GO:0005615">
    <property type="term" value="C:extracellular space"/>
    <property type="evidence" value="ECO:0007669"/>
    <property type="project" value="UniProtKB-KW"/>
</dbReference>
<keyword evidence="4" id="KW-0964">Secreted</keyword>
<dbReference type="AlphaFoldDB" id="A0A8C9BMQ0"/>
<dbReference type="SUPFAM" id="SSF47266">
    <property type="entry name" value="4-helical cytokines"/>
    <property type="match status" value="1"/>
</dbReference>
<feature type="chain" id="PRO_5034652820" description="Interleukin-11" evidence="9">
    <location>
        <begin position="21"/>
        <end position="199"/>
    </location>
</feature>
<evidence type="ECO:0000256" key="3">
    <source>
        <dbReference type="ARBA" id="ARBA00022514"/>
    </source>
</evidence>
<dbReference type="GO" id="GO:0008283">
    <property type="term" value="P:cell population proliferation"/>
    <property type="evidence" value="ECO:0007669"/>
    <property type="project" value="Ensembl"/>
</dbReference>
<organism evidence="10 11">
    <name type="scientific">Phocoena sinus</name>
    <name type="common">Vaquita</name>
    <dbReference type="NCBI Taxonomy" id="42100"/>
    <lineage>
        <taxon>Eukaryota</taxon>
        <taxon>Metazoa</taxon>
        <taxon>Chordata</taxon>
        <taxon>Craniata</taxon>
        <taxon>Vertebrata</taxon>
        <taxon>Euteleostomi</taxon>
        <taxon>Mammalia</taxon>
        <taxon>Eutheria</taxon>
        <taxon>Laurasiatheria</taxon>
        <taxon>Artiodactyla</taxon>
        <taxon>Whippomorpha</taxon>
        <taxon>Cetacea</taxon>
        <taxon>Odontoceti</taxon>
        <taxon>Phocoenidae</taxon>
        <taxon>Phocoena</taxon>
    </lineage>
</organism>
<dbReference type="InterPro" id="IPR020438">
    <property type="entry name" value="IL-11"/>
</dbReference>
<dbReference type="Ensembl" id="ENSPSNT00000009593.1">
    <property type="protein sequence ID" value="ENSPSNP00000008482.1"/>
    <property type="gene ID" value="ENSPSNG00000006238.1"/>
</dbReference>
<dbReference type="GO" id="GO:0038154">
    <property type="term" value="P:interleukin-11-mediated signaling pathway"/>
    <property type="evidence" value="ECO:0007669"/>
    <property type="project" value="Ensembl"/>
</dbReference>
<evidence type="ECO:0000256" key="9">
    <source>
        <dbReference type="SAM" id="SignalP"/>
    </source>
</evidence>
<dbReference type="GO" id="GO:0005142">
    <property type="term" value="F:interleukin-11 receptor binding"/>
    <property type="evidence" value="ECO:0007669"/>
    <property type="project" value="Ensembl"/>
</dbReference>
<comment type="similarity">
    <text evidence="2">Belongs to the IL-6 superfamily.</text>
</comment>
<proteinExistence type="inferred from homology"/>
<dbReference type="GO" id="GO:0043410">
    <property type="term" value="P:positive regulation of MAPK cascade"/>
    <property type="evidence" value="ECO:0007669"/>
    <property type="project" value="Ensembl"/>
</dbReference>
<keyword evidence="5 9" id="KW-0732">Signal</keyword>
<dbReference type="GeneTree" id="ENSGT00390000007165"/>
<gene>
    <name evidence="10" type="primary">IL11</name>
</gene>
<dbReference type="FunFam" id="1.20.1250.10:FF:000017">
    <property type="entry name" value="Interleukin 11"/>
    <property type="match status" value="1"/>
</dbReference>
<dbReference type="Pfam" id="PF07400">
    <property type="entry name" value="IL11"/>
    <property type="match status" value="1"/>
</dbReference>
<protein>
    <recommendedName>
        <fullName evidence="7">Interleukin-11</fullName>
    </recommendedName>
</protein>
<dbReference type="GO" id="GO:0008083">
    <property type="term" value="F:growth factor activity"/>
    <property type="evidence" value="ECO:0007669"/>
    <property type="project" value="UniProtKB-KW"/>
</dbReference>
<evidence type="ECO:0000313" key="10">
    <source>
        <dbReference type="Ensembl" id="ENSPSNP00000008482.1"/>
    </source>
</evidence>
<dbReference type="PRINTS" id="PR01943">
    <property type="entry name" value="INTLKN11MAML"/>
</dbReference>
<keyword evidence="11" id="KW-1185">Reference proteome</keyword>
<dbReference type="GO" id="GO:0045944">
    <property type="term" value="P:positive regulation of transcription by RNA polymerase II"/>
    <property type="evidence" value="ECO:0007669"/>
    <property type="project" value="Ensembl"/>
</dbReference>
<feature type="region of interest" description="Disordered" evidence="8">
    <location>
        <begin position="146"/>
        <end position="199"/>
    </location>
</feature>
<dbReference type="GO" id="GO:0005125">
    <property type="term" value="F:cytokine activity"/>
    <property type="evidence" value="ECO:0007669"/>
    <property type="project" value="UniProtKB-KW"/>
</dbReference>
<dbReference type="PANTHER" id="PTHR16922:SF0">
    <property type="entry name" value="INTERLEUKIN-11"/>
    <property type="match status" value="1"/>
</dbReference>
<dbReference type="GO" id="GO:0008284">
    <property type="term" value="P:positive regulation of cell population proliferation"/>
    <property type="evidence" value="ECO:0007669"/>
    <property type="project" value="Ensembl"/>
</dbReference>
<feature type="compositionally biased region" description="Polar residues" evidence="8">
    <location>
        <begin position="169"/>
        <end position="184"/>
    </location>
</feature>
<evidence type="ECO:0000313" key="11">
    <source>
        <dbReference type="Proteomes" id="UP000694554"/>
    </source>
</evidence>
<dbReference type="Gene3D" id="1.20.1250.10">
    <property type="match status" value="1"/>
</dbReference>
<evidence type="ECO:0000256" key="1">
    <source>
        <dbReference type="ARBA" id="ARBA00004613"/>
    </source>
</evidence>
<evidence type="ECO:0000256" key="2">
    <source>
        <dbReference type="ARBA" id="ARBA00007432"/>
    </source>
</evidence>
<dbReference type="InterPro" id="IPR009079">
    <property type="entry name" value="4_helix_cytokine-like_core"/>
</dbReference>
<reference evidence="10" key="3">
    <citation type="submission" date="2025-09" db="UniProtKB">
        <authorList>
            <consortium name="Ensembl"/>
        </authorList>
    </citation>
    <scope>IDENTIFICATION</scope>
</reference>
<reference evidence="10" key="2">
    <citation type="submission" date="2025-08" db="UniProtKB">
        <authorList>
            <consortium name="Ensembl"/>
        </authorList>
    </citation>
    <scope>IDENTIFICATION</scope>
</reference>
<feature type="signal peptide" evidence="9">
    <location>
        <begin position="1"/>
        <end position="20"/>
    </location>
</feature>
<dbReference type="PANTHER" id="PTHR16922">
    <property type="entry name" value="INTERLEUKIN 11"/>
    <property type="match status" value="1"/>
</dbReference>
<dbReference type="GO" id="GO:0005737">
    <property type="term" value="C:cytoplasm"/>
    <property type="evidence" value="ECO:0007669"/>
    <property type="project" value="Ensembl"/>
</dbReference>
<sequence length="199" mass="21361">MNSVCCLVLVALSLWPGRAAAPGPPPGPPRASPDPRAELDSAVLLTRSLLADTRQLAAQLRDKFPADGDHNLDSLPTLAMSAGALGALQLPGVLTRLRADLFSYLRHVQWLRRAGGPSLRTLEPDLGALQARLDRLLRRLQLLVRSPGSATPGPQTPGLLRDPHPVSLRPQTPKSCLETLNSHPETQKPHGLVTPRLPS</sequence>
<keyword evidence="3" id="KW-0202">Cytokine</keyword>
<evidence type="ECO:0000256" key="4">
    <source>
        <dbReference type="ARBA" id="ARBA00022525"/>
    </source>
</evidence>
<name>A0A8C9BMQ0_PHOSS</name>
<evidence type="ECO:0000256" key="8">
    <source>
        <dbReference type="SAM" id="MobiDB-lite"/>
    </source>
</evidence>
<evidence type="ECO:0000256" key="5">
    <source>
        <dbReference type="ARBA" id="ARBA00022729"/>
    </source>
</evidence>
<dbReference type="InterPro" id="IPR020412">
    <property type="entry name" value="IL-11_mml"/>
</dbReference>
<dbReference type="Proteomes" id="UP000694554">
    <property type="component" value="Chromosome 19"/>
</dbReference>
<reference evidence="10" key="1">
    <citation type="submission" date="2019-08" db="EMBL/GenBank/DDBJ databases">
        <title>Phocoena sinus (Vaquita) genome, mPhoSin1, primary haplotype.</title>
        <authorList>
            <person name="Morin P."/>
            <person name="Mountcastle J."/>
            <person name="Fungtammasan C."/>
            <person name="Rhie A."/>
            <person name="Rojas-Bracho L."/>
            <person name="Smith C.R."/>
            <person name="Taylor B.L."/>
            <person name="Gulland F.M.D."/>
            <person name="Musser W."/>
            <person name="Houck M."/>
            <person name="Haase B."/>
            <person name="Paez S."/>
            <person name="Howe K."/>
            <person name="Torrance J."/>
            <person name="Formenti G."/>
            <person name="Phillippy A."/>
            <person name="Ryder O."/>
            <person name="Jarvis E.D."/>
            <person name="Fedrigo O."/>
        </authorList>
    </citation>
    <scope>NUCLEOTIDE SEQUENCE [LARGE SCALE GENOMIC DNA]</scope>
</reference>
<evidence type="ECO:0000256" key="7">
    <source>
        <dbReference type="ARBA" id="ARBA00072545"/>
    </source>
</evidence>
<evidence type="ECO:0000256" key="6">
    <source>
        <dbReference type="ARBA" id="ARBA00023030"/>
    </source>
</evidence>
<keyword evidence="6" id="KW-0339">Growth factor</keyword>
<dbReference type="GO" id="GO:0046888">
    <property type="term" value="P:negative regulation of hormone secretion"/>
    <property type="evidence" value="ECO:0007669"/>
    <property type="project" value="Ensembl"/>
</dbReference>
<accession>A0A8C9BMQ0</accession>
<comment type="subcellular location">
    <subcellularLocation>
        <location evidence="1">Secreted</location>
    </subcellularLocation>
</comment>